<name>A0A3B0R917_9ZZZZ</name>
<dbReference type="PANTHER" id="PTHR35580">
    <property type="entry name" value="CELL SURFACE GLYCOPROTEIN (S-LAYER PROTEIN)-LIKE PROTEIN"/>
    <property type="match status" value="1"/>
</dbReference>
<dbReference type="InterPro" id="IPR052918">
    <property type="entry name" value="Motility_Chemotaxis_Reg"/>
</dbReference>
<accession>A0A3B0R917</accession>
<evidence type="ECO:0000313" key="1">
    <source>
        <dbReference type="EMBL" id="VAV88591.1"/>
    </source>
</evidence>
<dbReference type="InterPro" id="IPR011044">
    <property type="entry name" value="Quino_amine_DH_bsu"/>
</dbReference>
<dbReference type="SUPFAM" id="SSF50969">
    <property type="entry name" value="YVTN repeat-like/Quinoprotein amine dehydrogenase"/>
    <property type="match status" value="1"/>
</dbReference>
<dbReference type="PANTHER" id="PTHR35580:SF1">
    <property type="entry name" value="PHYTASE-LIKE DOMAIN-CONTAINING PROTEIN"/>
    <property type="match status" value="1"/>
</dbReference>
<sequence length="896" mass="91860">MADFGSFRPLTIGADLLLGSFQAGAALRQARAFAAAGNPQTLANIAKPDTSVPPPWDVAAKPLGQQEILTKALATGNFFFEDLESFSDSAAPEDQKKLFALYQGLRRLSALGIEAADKTVVDSRRRFLDRRLGEGIAQLESFLAKTDFEELSFLKGAKASKADSTLAIERNRADYVTGVVYDGTFDDVVPSLAGNVQFTITAKRVTGDVVVNVDLAGMGATPRTLDNVADFINTQLSSAGLFSTFKREKIGEPDENGIIAGNQFGFKILGSSVEPLEFSTSSSSAAIYVAGISGIDDTQTARFSKYDGEAAGAPAIDFSTRLEAAADANTEFLATKIGANGEIYAIVRSDGAVAGLTPQGEDDIYLVRYDSAGKTVFTRGLGAVGDVDVNALAIGADGSINIAGKVSGVLGNTTQLGGTDSFVAKYDANGKEQFIKRFGVSTDDQANTITLAADGTIFVAGSTTGALTGTANGATDAYIRALDSSGNTLFTRQFGTAADESVKAIALDANGDLLVASEENGVGKLARFGVVNGTDPAIWQTDLGALDAGSISSINVNGTAILVGGSAGAANGLGAGILSPSGDRDGFLIRVDEDAGGVPQRQWTTFLGTASTDAISGIDTANGKLYATGTTTGNLPGGGILNGTSNAFVSRFDLATGALEGTSQLGGAGGVATAAAIAIDPAGTSVLDVLGLPRGLAATFDSRVVAERSIARDGDSFQISVDGGPKRTVKLDDDDTYRALTFKINAVLILKGKSETVRGSVADTLRIEAAEGSTIELFAGPEGQDLLAALGIPEGVVQKEAKQQAGETSSAAPPVYGLGLKSGLDLSTLTAATNTNTILDDALTKVRDAYRQLTLDPALKNLLNGGGNNSANGPVPAYLTAQIANYSAGLARLGGG</sequence>
<reference evidence="1" key="1">
    <citation type="submission" date="2018-06" db="EMBL/GenBank/DDBJ databases">
        <authorList>
            <person name="Zhirakovskaya E."/>
        </authorList>
    </citation>
    <scope>NUCLEOTIDE SEQUENCE</scope>
</reference>
<proteinExistence type="predicted"/>
<dbReference type="AlphaFoldDB" id="A0A3B0R917"/>
<gene>
    <name evidence="1" type="ORF">MNBD_ALPHA06-1055</name>
</gene>
<dbReference type="EMBL" id="UOEE01000070">
    <property type="protein sequence ID" value="VAV88591.1"/>
    <property type="molecule type" value="Genomic_DNA"/>
</dbReference>
<protein>
    <submittedName>
        <fullName evidence="1">Regulatory protein FlaEY</fullName>
    </submittedName>
</protein>
<organism evidence="1">
    <name type="scientific">hydrothermal vent metagenome</name>
    <dbReference type="NCBI Taxonomy" id="652676"/>
    <lineage>
        <taxon>unclassified sequences</taxon>
        <taxon>metagenomes</taxon>
        <taxon>ecological metagenomes</taxon>
    </lineage>
</organism>